<dbReference type="Proteomes" id="UP000887580">
    <property type="component" value="Unplaced"/>
</dbReference>
<evidence type="ECO:0000313" key="1">
    <source>
        <dbReference type="Proteomes" id="UP000887580"/>
    </source>
</evidence>
<proteinExistence type="predicted"/>
<reference evidence="2" key="1">
    <citation type="submission" date="2022-11" db="UniProtKB">
        <authorList>
            <consortium name="WormBaseParasite"/>
        </authorList>
    </citation>
    <scope>IDENTIFICATION</scope>
</reference>
<protein>
    <submittedName>
        <fullName evidence="2">Uncharacterized protein</fullName>
    </submittedName>
</protein>
<organism evidence="1 2">
    <name type="scientific">Panagrolaimus sp. PS1159</name>
    <dbReference type="NCBI Taxonomy" id="55785"/>
    <lineage>
        <taxon>Eukaryota</taxon>
        <taxon>Metazoa</taxon>
        <taxon>Ecdysozoa</taxon>
        <taxon>Nematoda</taxon>
        <taxon>Chromadorea</taxon>
        <taxon>Rhabditida</taxon>
        <taxon>Tylenchina</taxon>
        <taxon>Panagrolaimomorpha</taxon>
        <taxon>Panagrolaimoidea</taxon>
        <taxon>Panagrolaimidae</taxon>
        <taxon>Panagrolaimus</taxon>
    </lineage>
</organism>
<accession>A0AC35EU99</accession>
<sequence length="197" mass="22848">MPRKKQIFSVSPISPSGVVVVKSEMKYDELPPKLCLMNDSTTTTKPLKGTIKNKKMPVLPKIDFDENYNREEESCSDDDDDIKLYDMKQVLPFEDVRVYDGHMDELSPNERRFVIEKIQLAFELMLLESPRIQAKIDAANLRIAKLKKLAEEQKKVIANSTYRFSQKTPPSKEDKSTDAPKKVMKRKKKQNVKVRVW</sequence>
<evidence type="ECO:0000313" key="2">
    <source>
        <dbReference type="WBParaSite" id="PS1159_v2.g10063.t1"/>
    </source>
</evidence>
<dbReference type="WBParaSite" id="PS1159_v2.g10063.t1">
    <property type="protein sequence ID" value="PS1159_v2.g10063.t1"/>
    <property type="gene ID" value="PS1159_v2.g10063"/>
</dbReference>
<name>A0AC35EU99_9BILA</name>